<keyword evidence="3" id="KW-0328">Glycosyltransferase</keyword>
<protein>
    <submittedName>
        <fullName evidence="8">(wild Malaysian banana) hypothetical protein</fullName>
    </submittedName>
</protein>
<dbReference type="PANTHER" id="PTHR20961">
    <property type="entry name" value="GLYCOSYLTRANSFERASE"/>
    <property type="match status" value="1"/>
</dbReference>
<feature type="compositionally biased region" description="Low complexity" evidence="6">
    <location>
        <begin position="57"/>
        <end position="74"/>
    </location>
</feature>
<dbReference type="InterPro" id="IPR007657">
    <property type="entry name" value="Glycosyltransferase_61"/>
</dbReference>
<evidence type="ECO:0000256" key="6">
    <source>
        <dbReference type="SAM" id="MobiDB-lite"/>
    </source>
</evidence>
<accession>A0A8D7FSL7</accession>
<evidence type="ECO:0000256" key="5">
    <source>
        <dbReference type="ARBA" id="ARBA00023180"/>
    </source>
</evidence>
<proteinExistence type="predicted"/>
<keyword evidence="5" id="KW-0325">Glycoprotein</keyword>
<comment type="subcellular location">
    <subcellularLocation>
        <location evidence="1">Golgi apparatus membrane</location>
        <topology evidence="1">Single-pass type II membrane protein</topology>
    </subcellularLocation>
</comment>
<feature type="region of interest" description="Disordered" evidence="6">
    <location>
        <begin position="57"/>
        <end position="135"/>
    </location>
</feature>
<dbReference type="InterPro" id="IPR049625">
    <property type="entry name" value="Glyco_transf_61_cat"/>
</dbReference>
<organism evidence="8">
    <name type="scientific">Musa acuminata subsp. malaccensis</name>
    <name type="common">Wild banana</name>
    <name type="synonym">Musa malaccensis</name>
    <dbReference type="NCBI Taxonomy" id="214687"/>
    <lineage>
        <taxon>Eukaryota</taxon>
        <taxon>Viridiplantae</taxon>
        <taxon>Streptophyta</taxon>
        <taxon>Embryophyta</taxon>
        <taxon>Tracheophyta</taxon>
        <taxon>Spermatophyta</taxon>
        <taxon>Magnoliopsida</taxon>
        <taxon>Liliopsida</taxon>
        <taxon>Zingiberales</taxon>
        <taxon>Musaceae</taxon>
        <taxon>Musa</taxon>
    </lineage>
</organism>
<dbReference type="Pfam" id="PF04577">
    <property type="entry name" value="Glyco_transf_61"/>
    <property type="match status" value="1"/>
</dbReference>
<dbReference type="AlphaFoldDB" id="A0A8D7FSL7"/>
<name>A0A8D7FSL7_MUSAM</name>
<dbReference type="EMBL" id="HG996475">
    <property type="protein sequence ID" value="CAG1864342.1"/>
    <property type="molecule type" value="Genomic_DNA"/>
</dbReference>
<evidence type="ECO:0000256" key="4">
    <source>
        <dbReference type="ARBA" id="ARBA00022679"/>
    </source>
</evidence>
<evidence type="ECO:0000256" key="1">
    <source>
        <dbReference type="ARBA" id="ARBA00004323"/>
    </source>
</evidence>
<dbReference type="GO" id="GO:0016763">
    <property type="term" value="F:pentosyltransferase activity"/>
    <property type="evidence" value="ECO:0007669"/>
    <property type="project" value="UniProtKB-ARBA"/>
</dbReference>
<evidence type="ECO:0000256" key="2">
    <source>
        <dbReference type="ARBA" id="ARBA00004881"/>
    </source>
</evidence>
<feature type="domain" description="Glycosyltransferase 61 catalytic" evidence="7">
    <location>
        <begin position="264"/>
        <end position="423"/>
    </location>
</feature>
<feature type="compositionally biased region" description="Basic and acidic residues" evidence="6">
    <location>
        <begin position="85"/>
        <end position="100"/>
    </location>
</feature>
<evidence type="ECO:0000313" key="8">
    <source>
        <dbReference type="EMBL" id="CAG1864342.1"/>
    </source>
</evidence>
<gene>
    <name evidence="8" type="ORF">GSMUA_12860.1</name>
</gene>
<dbReference type="GO" id="GO:0000139">
    <property type="term" value="C:Golgi membrane"/>
    <property type="evidence" value="ECO:0007669"/>
    <property type="project" value="UniProtKB-SubCell"/>
</dbReference>
<reference evidence="8" key="1">
    <citation type="submission" date="2021-03" db="EMBL/GenBank/DDBJ databases">
        <authorList>
            <consortium name="Genoscope - CEA"/>
            <person name="William W."/>
        </authorList>
    </citation>
    <scope>NUCLEOTIDE SEQUENCE</scope>
    <source>
        <strain evidence="8">Doubled-haploid Pahang</strain>
    </source>
</reference>
<evidence type="ECO:0000256" key="3">
    <source>
        <dbReference type="ARBA" id="ARBA00022676"/>
    </source>
</evidence>
<keyword evidence="4" id="KW-0808">Transferase</keyword>
<comment type="pathway">
    <text evidence="2">Glycan metabolism.</text>
</comment>
<sequence length="520" mass="58111">MKMAKKFRPPVEPRSFGSGLIVGCFLVSMTYVLMSKKDIGKDQLSVYRISCLPSSRSLLLSSSPSWSDATPSSSIVSNRKIQLSGHEKAAEESNLERSEAIDMPDDSSPAASASDVLSEEESSPSTDDKSAGRKPMCDVSGYRLDTCDIAGDVRVIGKNSSSVVLVGTPDTSSTDRNESWQIKPYPRKYDSSAMAKVRPLNLKSLNGDPEAPRCSINHTVPGILFSTGGHCGNCFHDFADVLIPLFQTAIPFRGRVQFIITNHQRWWMNKYRPYLTKLSSYDAIDYDNDDRVHCFDHVIVGLRAERDLMIHPPNGGNYSIMDFVKLTRSAYSLERDRPWTSDQQPGNKPRLLFIARGGTRKFMNLDEIVPMAEQVGFEVVVSEPDFYDVARFAHIVNSCDVMVGVHGAGLTNFLFLPTDAIVIQVVPLGKLDWIATNFYAEPAMGMGLRYLEYNITVEESTLTELYPRDHPVFANPESIHKQGWFKLGNVFLKQQNVKLDVSRFRSVLVKALELLGEKRD</sequence>
<evidence type="ECO:0000259" key="7">
    <source>
        <dbReference type="Pfam" id="PF04577"/>
    </source>
</evidence>
<feature type="compositionally biased region" description="Low complexity" evidence="6">
    <location>
        <begin position="106"/>
        <end position="115"/>
    </location>
</feature>
<dbReference type="PANTHER" id="PTHR20961:SF144">
    <property type="entry name" value="OS01G0119100 PROTEIN"/>
    <property type="match status" value="1"/>
</dbReference>